<feature type="active site" description="Proton acceptor" evidence="2">
    <location>
        <position position="97"/>
    </location>
</feature>
<dbReference type="InterPro" id="IPR002624">
    <property type="entry name" value="DCK/DGK"/>
</dbReference>
<evidence type="ECO:0000313" key="6">
    <source>
        <dbReference type="Proteomes" id="UP000078046"/>
    </source>
</evidence>
<dbReference type="GO" id="GO:0005739">
    <property type="term" value="C:mitochondrion"/>
    <property type="evidence" value="ECO:0007669"/>
    <property type="project" value="TreeGrafter"/>
</dbReference>
<dbReference type="OrthoDB" id="567086at2759"/>
<dbReference type="InterPro" id="IPR027417">
    <property type="entry name" value="P-loop_NTPase"/>
</dbReference>
<dbReference type="PANTHER" id="PTHR10513:SF24">
    <property type="entry name" value="THYMIDINE KINASE 2, MITOCHONDRIAL"/>
    <property type="match status" value="1"/>
</dbReference>
<dbReference type="PIRSF" id="PIRSF000705">
    <property type="entry name" value="DNK"/>
    <property type="match status" value="1"/>
</dbReference>
<feature type="binding site" evidence="3">
    <location>
        <begin position="20"/>
        <end position="28"/>
    </location>
    <ligand>
        <name>ATP</name>
        <dbReference type="ChEBI" id="CHEBI:30616"/>
    </ligand>
</feature>
<proteinExistence type="inferred from homology"/>
<dbReference type="Pfam" id="PF01712">
    <property type="entry name" value="dNK"/>
    <property type="match status" value="1"/>
</dbReference>
<protein>
    <submittedName>
        <fullName evidence="5">DCK</fullName>
    </submittedName>
</protein>
<dbReference type="CDD" id="cd01673">
    <property type="entry name" value="dNK"/>
    <property type="match status" value="1"/>
</dbReference>
<keyword evidence="6" id="KW-1185">Reference proteome</keyword>
<dbReference type="AlphaFoldDB" id="A0A177B166"/>
<reference evidence="5 6" key="1">
    <citation type="submission" date="2016-04" db="EMBL/GenBank/DDBJ databases">
        <title>The genome of Intoshia linei affirms orthonectids as highly simplified spiralians.</title>
        <authorList>
            <person name="Mikhailov K.V."/>
            <person name="Slusarev G.S."/>
            <person name="Nikitin M.A."/>
            <person name="Logacheva M.D."/>
            <person name="Penin A."/>
            <person name="Aleoshin V."/>
            <person name="Panchin Y.V."/>
        </authorList>
    </citation>
    <scope>NUCLEOTIDE SEQUENCE [LARGE SCALE GENOMIC DNA]</scope>
    <source>
        <strain evidence="5">Intl2013</strain>
        <tissue evidence="5">Whole animal</tissue>
    </source>
</reference>
<evidence type="ECO:0000256" key="1">
    <source>
        <dbReference type="ARBA" id="ARBA00007420"/>
    </source>
</evidence>
<sequence length="227" mass="26703">MPPEIFSCTNVNKIKVAFEGNIGAGKSTILNHFKQFSSICETHDEPIKSWSNLDGINIFEKFNKDRKRWGLAFQSFVQLTISDIYQAKQTKKVKLYERSLQSAHYCFTKNLLNSGYLQKDEFNILDAWYNWIMTNFNFHLDLIVYMRASPEICLKRIKKRNRIGEENITLEYLKELHELHDNWLLRDQENLNTNTAVIIIDADQQYSDVVQEIKKCQHKILFGLTSI</sequence>
<dbReference type="GO" id="GO:0019136">
    <property type="term" value="F:deoxynucleoside kinase activity"/>
    <property type="evidence" value="ECO:0007669"/>
    <property type="project" value="InterPro"/>
</dbReference>
<keyword evidence="3" id="KW-0067">ATP-binding</keyword>
<dbReference type="InterPro" id="IPR050566">
    <property type="entry name" value="Deoxyribonucleoside_kinase"/>
</dbReference>
<name>A0A177B166_9BILA</name>
<dbReference type="InterPro" id="IPR031314">
    <property type="entry name" value="DNK_dom"/>
</dbReference>
<evidence type="ECO:0000259" key="4">
    <source>
        <dbReference type="Pfam" id="PF01712"/>
    </source>
</evidence>
<dbReference type="Proteomes" id="UP000078046">
    <property type="component" value="Unassembled WGS sequence"/>
</dbReference>
<evidence type="ECO:0000256" key="3">
    <source>
        <dbReference type="PIRSR" id="PIRSR000705-3"/>
    </source>
</evidence>
<feature type="domain" description="Deoxynucleoside kinase" evidence="4">
    <location>
        <begin position="18"/>
        <end position="214"/>
    </location>
</feature>
<evidence type="ECO:0000256" key="2">
    <source>
        <dbReference type="PIRSR" id="PIRSR000705-1"/>
    </source>
</evidence>
<feature type="binding site" evidence="3">
    <location>
        <begin position="156"/>
        <end position="160"/>
    </location>
    <ligand>
        <name>ATP</name>
        <dbReference type="ChEBI" id="CHEBI:30616"/>
    </ligand>
</feature>
<dbReference type="SUPFAM" id="SSF52540">
    <property type="entry name" value="P-loop containing nucleoside triphosphate hydrolases"/>
    <property type="match status" value="1"/>
</dbReference>
<dbReference type="PANTHER" id="PTHR10513">
    <property type="entry name" value="DEOXYNUCLEOSIDE KINASE"/>
    <property type="match status" value="1"/>
</dbReference>
<evidence type="ECO:0000313" key="5">
    <source>
        <dbReference type="EMBL" id="OAF67995.1"/>
    </source>
</evidence>
<dbReference type="Gene3D" id="3.40.50.300">
    <property type="entry name" value="P-loop containing nucleotide triphosphate hydrolases"/>
    <property type="match status" value="1"/>
</dbReference>
<gene>
    <name evidence="5" type="ORF">A3Q56_04274</name>
</gene>
<comment type="caution">
    <text evidence="5">The sequence shown here is derived from an EMBL/GenBank/DDBJ whole genome shotgun (WGS) entry which is preliminary data.</text>
</comment>
<dbReference type="EMBL" id="LWCA01000534">
    <property type="protein sequence ID" value="OAF67995.1"/>
    <property type="molecule type" value="Genomic_DNA"/>
</dbReference>
<accession>A0A177B166</accession>
<comment type="similarity">
    <text evidence="1">Belongs to the DCK/DGK family.</text>
</comment>
<organism evidence="5 6">
    <name type="scientific">Intoshia linei</name>
    <dbReference type="NCBI Taxonomy" id="1819745"/>
    <lineage>
        <taxon>Eukaryota</taxon>
        <taxon>Metazoa</taxon>
        <taxon>Spiralia</taxon>
        <taxon>Lophotrochozoa</taxon>
        <taxon>Mesozoa</taxon>
        <taxon>Orthonectida</taxon>
        <taxon>Rhopaluridae</taxon>
        <taxon>Intoshia</taxon>
    </lineage>
</organism>
<dbReference type="GO" id="GO:0005524">
    <property type="term" value="F:ATP binding"/>
    <property type="evidence" value="ECO:0007669"/>
    <property type="project" value="UniProtKB-KW"/>
</dbReference>
<keyword evidence="3" id="KW-0547">Nucleotide-binding</keyword>